<reference evidence="2 3" key="1">
    <citation type="submission" date="2020-04" db="EMBL/GenBank/DDBJ databases">
        <authorList>
            <consortium name="Desulfovibrio sp. FSS-1 genome sequencing consortium"/>
            <person name="Shimoshige H."/>
            <person name="Kobayashi H."/>
            <person name="Maekawa T."/>
        </authorList>
    </citation>
    <scope>NUCLEOTIDE SEQUENCE [LARGE SCALE GENOMIC DNA]</scope>
    <source>
        <strain evidence="2 3">SIID29052-01</strain>
    </source>
</reference>
<name>A0A6V8LY93_9BACT</name>
<keyword evidence="3" id="KW-1185">Reference proteome</keyword>
<dbReference type="EMBL" id="BLTE01000015">
    <property type="protein sequence ID" value="GFK95208.1"/>
    <property type="molecule type" value="Genomic_DNA"/>
</dbReference>
<evidence type="ECO:0000313" key="2">
    <source>
        <dbReference type="EMBL" id="GFK95208.1"/>
    </source>
</evidence>
<gene>
    <name evidence="2" type="ORF">NNJEOMEG_03066</name>
</gene>
<protein>
    <submittedName>
        <fullName evidence="2">Uncharacterized protein</fullName>
    </submittedName>
</protein>
<evidence type="ECO:0000256" key="1">
    <source>
        <dbReference type="SAM" id="MobiDB-lite"/>
    </source>
</evidence>
<comment type="caution">
    <text evidence="2">The sequence shown here is derived from an EMBL/GenBank/DDBJ whole genome shotgun (WGS) entry which is preliminary data.</text>
</comment>
<reference evidence="2 3" key="2">
    <citation type="submission" date="2020-05" db="EMBL/GenBank/DDBJ databases">
        <title>Draft genome sequence of Desulfovibrio sp. strainFSS-1.</title>
        <authorList>
            <person name="Shimoshige H."/>
            <person name="Kobayashi H."/>
            <person name="Maekawa T."/>
        </authorList>
    </citation>
    <scope>NUCLEOTIDE SEQUENCE [LARGE SCALE GENOMIC DNA]</scope>
    <source>
        <strain evidence="2 3">SIID29052-01</strain>
    </source>
</reference>
<accession>A0A6V8LY93</accession>
<dbReference type="AlphaFoldDB" id="A0A6V8LY93"/>
<feature type="compositionally biased region" description="Basic and acidic residues" evidence="1">
    <location>
        <begin position="1"/>
        <end position="10"/>
    </location>
</feature>
<proteinExistence type="predicted"/>
<organism evidence="2 3">
    <name type="scientific">Fundidesulfovibrio magnetotacticus</name>
    <dbReference type="NCBI Taxonomy" id="2730080"/>
    <lineage>
        <taxon>Bacteria</taxon>
        <taxon>Pseudomonadati</taxon>
        <taxon>Thermodesulfobacteriota</taxon>
        <taxon>Desulfovibrionia</taxon>
        <taxon>Desulfovibrionales</taxon>
        <taxon>Desulfovibrionaceae</taxon>
        <taxon>Fundidesulfovibrio</taxon>
    </lineage>
</organism>
<sequence length="111" mass="12411">MRNGKPDFRLFGRVRPANPGDLPRLAATLPPDASTRDGDTLDIDYAGLHLDLEDFLQEARRLLGQEGEGHLDAFDDEARVLTRYELSAAGHAAKTHRYDDILEHTKGEGNW</sequence>
<dbReference type="RefSeq" id="WP_173086027.1">
    <property type="nucleotide sequence ID" value="NZ_BLTE01000015.1"/>
</dbReference>
<dbReference type="Proteomes" id="UP000494245">
    <property type="component" value="Unassembled WGS sequence"/>
</dbReference>
<feature type="region of interest" description="Disordered" evidence="1">
    <location>
        <begin position="1"/>
        <end position="33"/>
    </location>
</feature>
<evidence type="ECO:0000313" key="3">
    <source>
        <dbReference type="Proteomes" id="UP000494245"/>
    </source>
</evidence>